<evidence type="ECO:0000313" key="2">
    <source>
        <dbReference type="EMBL" id="NRF68123.1"/>
    </source>
</evidence>
<gene>
    <name evidence="2" type="ORF">HLB44_14110</name>
</gene>
<accession>A0ABX2EHM7</accession>
<dbReference type="PROSITE" id="PS50851">
    <property type="entry name" value="CHEW"/>
    <property type="match status" value="1"/>
</dbReference>
<dbReference type="SUPFAM" id="SSF50341">
    <property type="entry name" value="CheW-like"/>
    <property type="match status" value="1"/>
</dbReference>
<reference evidence="2 3" key="1">
    <citation type="submission" date="2020-05" db="EMBL/GenBank/DDBJ databases">
        <title>Aquincola sp. isolate from soil.</title>
        <authorList>
            <person name="Han J."/>
            <person name="Kim D.-U."/>
        </authorList>
    </citation>
    <scope>NUCLEOTIDE SEQUENCE [LARGE SCALE GENOMIC DNA]</scope>
    <source>
        <strain evidence="2 3">S2</strain>
    </source>
</reference>
<dbReference type="Gene3D" id="2.30.30.40">
    <property type="entry name" value="SH3 Domains"/>
    <property type="match status" value="1"/>
</dbReference>
<dbReference type="InterPro" id="IPR036061">
    <property type="entry name" value="CheW-like_dom_sf"/>
</dbReference>
<sequence length="190" mass="19411">MNERIDPGLPEPPLEHRAAALREAFDRSFSRPRAAAAPSQSELLRIRLGGAAYALRLAEVAGLHAGQALTPLPGAAPELAGLTSIGGRLVAVYHLRRLLGIGGGGGSGGDAPRWWALAAARPLALAFDGFDGSARLASDALVAADADGGAAPAHVRTLARLDGAGTPWCPVIELTSVLAALDAAAPPWRE</sequence>
<dbReference type="RefSeq" id="WP_173123484.1">
    <property type="nucleotide sequence ID" value="NZ_JABRWJ010000004.1"/>
</dbReference>
<evidence type="ECO:0000313" key="3">
    <source>
        <dbReference type="Proteomes" id="UP000737171"/>
    </source>
</evidence>
<protein>
    <submittedName>
        <fullName evidence="2">Chemotaxis protein CheW</fullName>
    </submittedName>
</protein>
<dbReference type="InterPro" id="IPR002545">
    <property type="entry name" value="CheW-lke_dom"/>
</dbReference>
<comment type="caution">
    <text evidence="2">The sequence shown here is derived from an EMBL/GenBank/DDBJ whole genome shotgun (WGS) entry which is preliminary data.</text>
</comment>
<dbReference type="Pfam" id="PF01584">
    <property type="entry name" value="CheW"/>
    <property type="match status" value="1"/>
</dbReference>
<proteinExistence type="predicted"/>
<evidence type="ECO:0000259" key="1">
    <source>
        <dbReference type="PROSITE" id="PS50851"/>
    </source>
</evidence>
<keyword evidence="3" id="KW-1185">Reference proteome</keyword>
<name>A0ABX2EHM7_9BURK</name>
<dbReference type="Gene3D" id="2.40.50.180">
    <property type="entry name" value="CheA-289, Domain 4"/>
    <property type="match status" value="1"/>
</dbReference>
<dbReference type="Proteomes" id="UP000737171">
    <property type="component" value="Unassembled WGS sequence"/>
</dbReference>
<feature type="domain" description="CheW-like" evidence="1">
    <location>
        <begin position="40"/>
        <end position="183"/>
    </location>
</feature>
<organism evidence="2 3">
    <name type="scientific">Pseudaquabacterium terrae</name>
    <dbReference type="NCBI Taxonomy" id="2732868"/>
    <lineage>
        <taxon>Bacteria</taxon>
        <taxon>Pseudomonadati</taxon>
        <taxon>Pseudomonadota</taxon>
        <taxon>Betaproteobacteria</taxon>
        <taxon>Burkholderiales</taxon>
        <taxon>Sphaerotilaceae</taxon>
        <taxon>Pseudaquabacterium</taxon>
    </lineage>
</organism>
<dbReference type="EMBL" id="JABRWJ010000004">
    <property type="protein sequence ID" value="NRF68123.1"/>
    <property type="molecule type" value="Genomic_DNA"/>
</dbReference>